<evidence type="ECO:0000259" key="6">
    <source>
        <dbReference type="Pfam" id="PF00441"/>
    </source>
</evidence>
<dbReference type="EC" id="1.-.-.-" evidence="8"/>
<dbReference type="EMBL" id="JBHMDG010000030">
    <property type="protein sequence ID" value="MFB9315269.1"/>
    <property type="molecule type" value="Genomic_DNA"/>
</dbReference>
<accession>A0ABV5KEV6</accession>
<dbReference type="InterPro" id="IPR036250">
    <property type="entry name" value="AcylCo_DH-like_C"/>
</dbReference>
<dbReference type="Gene3D" id="1.10.540.10">
    <property type="entry name" value="Acyl-CoA dehydrogenase/oxidase, N-terminal domain"/>
    <property type="match status" value="1"/>
</dbReference>
<reference evidence="8 9" key="1">
    <citation type="submission" date="2024-09" db="EMBL/GenBank/DDBJ databases">
        <authorList>
            <person name="Sun Q."/>
            <person name="Mori K."/>
        </authorList>
    </citation>
    <scope>NUCLEOTIDE SEQUENCE [LARGE SCALE GENOMIC DNA]</scope>
    <source>
        <strain evidence="8 9">JCM 9626</strain>
    </source>
</reference>
<evidence type="ECO:0000256" key="4">
    <source>
        <dbReference type="ARBA" id="ARBA00022827"/>
    </source>
</evidence>
<evidence type="ECO:0000256" key="2">
    <source>
        <dbReference type="ARBA" id="ARBA00009347"/>
    </source>
</evidence>
<dbReference type="PANTHER" id="PTHR43884">
    <property type="entry name" value="ACYL-COA DEHYDROGENASE"/>
    <property type="match status" value="1"/>
</dbReference>
<evidence type="ECO:0000256" key="5">
    <source>
        <dbReference type="ARBA" id="ARBA00023002"/>
    </source>
</evidence>
<feature type="domain" description="Acyl-CoA dehydrogenase/oxidase N-terminal" evidence="7">
    <location>
        <begin position="21"/>
        <end position="97"/>
    </location>
</feature>
<dbReference type="Proteomes" id="UP001589750">
    <property type="component" value="Unassembled WGS sequence"/>
</dbReference>
<sequence length="374" mass="38999">MTTTAVAWPDAGPDVLAPVAEHDDLRAVARAILGKHATIDQVRASVETGGPSGPGPAWGSLTAELGIASIAVPEHLGGAGYGARELGVVLEETGGHLVPDPVLSSAVLGTQALTLADDPTRVASLLADVARGDRLVTVWFGPADAVTAEPADDGWRASGRLDRVLHGGTVDHVVVRAATVEGTVLLVVDVSGDRTERRVVDLTRSQADLDLSAAPARLVVGPRHHAAAWSRLEALRDVAVAAEHTGIVTHLLAMTVDYVGTREQFGRPIGSFQAIKHRLADVLVDRERCCSASRYAAAVLDADPAAAAVPAAVAAAVCSEAVVRTAHEAIQLHGGIGFTWEHPAHLYLRRALGDEGLFGSARDHRSRLASLLDL</sequence>
<dbReference type="RefSeq" id="WP_211350802.1">
    <property type="nucleotide sequence ID" value="NZ_JBHMDG010000030.1"/>
</dbReference>
<comment type="cofactor">
    <cofactor evidence="1">
        <name>FAD</name>
        <dbReference type="ChEBI" id="CHEBI:57692"/>
    </cofactor>
</comment>
<evidence type="ECO:0000259" key="7">
    <source>
        <dbReference type="Pfam" id="PF02771"/>
    </source>
</evidence>
<dbReference type="InterPro" id="IPR009100">
    <property type="entry name" value="AcylCoA_DH/oxidase_NM_dom_sf"/>
</dbReference>
<dbReference type="SUPFAM" id="SSF56645">
    <property type="entry name" value="Acyl-CoA dehydrogenase NM domain-like"/>
    <property type="match status" value="1"/>
</dbReference>
<protein>
    <submittedName>
        <fullName evidence="8">Acyl-CoA dehydrogenase family protein</fullName>
        <ecNumber evidence="8">1.-.-.-</ecNumber>
    </submittedName>
</protein>
<comment type="caution">
    <text evidence="8">The sequence shown here is derived from an EMBL/GenBank/DDBJ whole genome shotgun (WGS) entry which is preliminary data.</text>
</comment>
<evidence type="ECO:0000313" key="8">
    <source>
        <dbReference type="EMBL" id="MFB9315269.1"/>
    </source>
</evidence>
<evidence type="ECO:0000256" key="3">
    <source>
        <dbReference type="ARBA" id="ARBA00022630"/>
    </source>
</evidence>
<comment type="similarity">
    <text evidence="2">Belongs to the acyl-CoA dehydrogenase family.</text>
</comment>
<dbReference type="PANTHER" id="PTHR43884:SF20">
    <property type="entry name" value="ACYL-COA DEHYDROGENASE FADE28"/>
    <property type="match status" value="1"/>
</dbReference>
<dbReference type="InterPro" id="IPR009075">
    <property type="entry name" value="AcylCo_DH/oxidase_C"/>
</dbReference>
<dbReference type="Gene3D" id="1.20.140.10">
    <property type="entry name" value="Butyryl-CoA Dehydrogenase, subunit A, domain 3"/>
    <property type="match status" value="1"/>
</dbReference>
<keyword evidence="9" id="KW-1185">Reference proteome</keyword>
<organism evidence="8 9">
    <name type="scientific">Nocardioides plantarum</name>
    <dbReference type="NCBI Taxonomy" id="29299"/>
    <lineage>
        <taxon>Bacteria</taxon>
        <taxon>Bacillati</taxon>
        <taxon>Actinomycetota</taxon>
        <taxon>Actinomycetes</taxon>
        <taxon>Propionibacteriales</taxon>
        <taxon>Nocardioidaceae</taxon>
        <taxon>Nocardioides</taxon>
    </lineage>
</organism>
<keyword evidence="5 8" id="KW-0560">Oxidoreductase</keyword>
<keyword evidence="4" id="KW-0274">FAD</keyword>
<proteinExistence type="inferred from homology"/>
<name>A0ABV5KEV6_9ACTN</name>
<keyword evidence="3" id="KW-0285">Flavoprotein</keyword>
<evidence type="ECO:0000256" key="1">
    <source>
        <dbReference type="ARBA" id="ARBA00001974"/>
    </source>
</evidence>
<dbReference type="InterPro" id="IPR037069">
    <property type="entry name" value="AcylCoA_DH/ox_N_sf"/>
</dbReference>
<gene>
    <name evidence="8" type="ORF">ACFFRI_19635</name>
</gene>
<dbReference type="Pfam" id="PF00441">
    <property type="entry name" value="Acyl-CoA_dh_1"/>
    <property type="match status" value="1"/>
</dbReference>
<dbReference type="Pfam" id="PF02771">
    <property type="entry name" value="Acyl-CoA_dh_N"/>
    <property type="match status" value="1"/>
</dbReference>
<dbReference type="InterPro" id="IPR013786">
    <property type="entry name" value="AcylCoA_DH/ox_N"/>
</dbReference>
<dbReference type="GO" id="GO:0016491">
    <property type="term" value="F:oxidoreductase activity"/>
    <property type="evidence" value="ECO:0007669"/>
    <property type="project" value="UniProtKB-KW"/>
</dbReference>
<feature type="domain" description="Acyl-CoA dehydrogenase/oxidase C-terminal" evidence="6">
    <location>
        <begin position="238"/>
        <end position="367"/>
    </location>
</feature>
<evidence type="ECO:0000313" key="9">
    <source>
        <dbReference type="Proteomes" id="UP001589750"/>
    </source>
</evidence>
<dbReference type="SUPFAM" id="SSF47203">
    <property type="entry name" value="Acyl-CoA dehydrogenase C-terminal domain-like"/>
    <property type="match status" value="1"/>
</dbReference>